<evidence type="ECO:0000259" key="9">
    <source>
        <dbReference type="Pfam" id="PF01895"/>
    </source>
</evidence>
<dbReference type="InterPro" id="IPR038078">
    <property type="entry name" value="PhoU-like_sf"/>
</dbReference>
<protein>
    <recommendedName>
        <fullName evidence="8">Phosphate-specific transport system accessory protein PhoU</fullName>
    </recommendedName>
</protein>
<dbReference type="NCBIfam" id="TIGR02135">
    <property type="entry name" value="phoU_full"/>
    <property type="match status" value="1"/>
</dbReference>
<gene>
    <name evidence="10" type="ORF">SAMN04244559_00678</name>
</gene>
<dbReference type="InterPro" id="IPR026022">
    <property type="entry name" value="PhoU_dom"/>
</dbReference>
<accession>A0A1H6GXR6</accession>
<dbReference type="Proteomes" id="UP000182983">
    <property type="component" value="Unassembled WGS sequence"/>
</dbReference>
<evidence type="ECO:0000256" key="4">
    <source>
        <dbReference type="ARBA" id="ARBA00022448"/>
    </source>
</evidence>
<dbReference type="Pfam" id="PF01895">
    <property type="entry name" value="PhoU"/>
    <property type="match status" value="2"/>
</dbReference>
<keyword evidence="11" id="KW-1185">Reference proteome</keyword>
<dbReference type="GO" id="GO:0005737">
    <property type="term" value="C:cytoplasm"/>
    <property type="evidence" value="ECO:0007669"/>
    <property type="project" value="UniProtKB-SubCell"/>
</dbReference>
<evidence type="ECO:0000256" key="3">
    <source>
        <dbReference type="ARBA" id="ARBA00011738"/>
    </source>
</evidence>
<dbReference type="PANTHER" id="PTHR42930">
    <property type="entry name" value="PHOSPHATE-SPECIFIC TRANSPORT SYSTEM ACCESSORY PROTEIN PHOU"/>
    <property type="match status" value="1"/>
</dbReference>
<dbReference type="SUPFAM" id="SSF109755">
    <property type="entry name" value="PhoU-like"/>
    <property type="match status" value="1"/>
</dbReference>
<evidence type="ECO:0000313" key="10">
    <source>
        <dbReference type="EMBL" id="SEH28287.1"/>
    </source>
</evidence>
<dbReference type="PANTHER" id="PTHR42930:SF3">
    <property type="entry name" value="PHOSPHATE-SPECIFIC TRANSPORT SYSTEM ACCESSORY PROTEIN PHOU"/>
    <property type="match status" value="1"/>
</dbReference>
<evidence type="ECO:0000256" key="5">
    <source>
        <dbReference type="ARBA" id="ARBA00022490"/>
    </source>
</evidence>
<keyword evidence="5 8" id="KW-0963">Cytoplasm</keyword>
<name>A0A1H6GXR6_MAGFU</name>
<sequence>MTIGEQHIVKSYDVELGKLGDALARMGGLAETQLASAIQALENRDGELAGEVVGGDSRIDSLDTFINEQAIKVLALRAPVADDLRTVVTALKIAGEVERIGDLAANVAKRSLVLNQLPPVAQTRSVSRLGRLSLAMVKDVLDAYLGGDAERALVVRDRDQELDEIHSALFREILTYMMEDPRTITPCSHLLFIAKNLERIGDHATNIAEMTHFRITGKALSEERIKCDTTASLTGMPGHDEL</sequence>
<keyword evidence="4 8" id="KW-0813">Transport</keyword>
<evidence type="ECO:0000256" key="8">
    <source>
        <dbReference type="PIRNR" id="PIRNR003107"/>
    </source>
</evidence>
<dbReference type="FunFam" id="1.20.58.220:FF:000004">
    <property type="entry name" value="Phosphate-specific transport system accessory protein PhoU"/>
    <property type="match status" value="1"/>
</dbReference>
<reference evidence="11" key="1">
    <citation type="submission" date="2016-10" db="EMBL/GenBank/DDBJ databases">
        <authorList>
            <person name="Varghese N."/>
            <person name="Submissions S."/>
        </authorList>
    </citation>
    <scope>NUCLEOTIDE SEQUENCE [LARGE SCALE GENOMIC DNA]</scope>
    <source>
        <strain evidence="11">DSM 13234</strain>
    </source>
</reference>
<evidence type="ECO:0000256" key="2">
    <source>
        <dbReference type="ARBA" id="ARBA00008107"/>
    </source>
</evidence>
<dbReference type="InterPro" id="IPR028366">
    <property type="entry name" value="PhoU"/>
</dbReference>
<dbReference type="GO" id="GO:0045936">
    <property type="term" value="P:negative regulation of phosphate metabolic process"/>
    <property type="evidence" value="ECO:0007669"/>
    <property type="project" value="InterPro"/>
</dbReference>
<feature type="domain" description="PhoU" evidence="9">
    <location>
        <begin position="126"/>
        <end position="210"/>
    </location>
</feature>
<dbReference type="GO" id="GO:0006817">
    <property type="term" value="P:phosphate ion transport"/>
    <property type="evidence" value="ECO:0007669"/>
    <property type="project" value="UniProtKB-KW"/>
</dbReference>
<dbReference type="AlphaFoldDB" id="A0A1H6GXR6"/>
<comment type="similarity">
    <text evidence="2 8">Belongs to the PhoU family.</text>
</comment>
<dbReference type="Gene3D" id="1.20.58.220">
    <property type="entry name" value="Phosphate transport system protein phou homolog 2, domain 2"/>
    <property type="match status" value="2"/>
</dbReference>
<proteinExistence type="inferred from homology"/>
<evidence type="ECO:0000256" key="7">
    <source>
        <dbReference type="ARBA" id="ARBA00056181"/>
    </source>
</evidence>
<evidence type="ECO:0000256" key="6">
    <source>
        <dbReference type="ARBA" id="ARBA00022592"/>
    </source>
</evidence>
<dbReference type="EMBL" id="FNWO01000002">
    <property type="protein sequence ID" value="SEH28287.1"/>
    <property type="molecule type" value="Genomic_DNA"/>
</dbReference>
<organism evidence="10 11">
    <name type="scientific">Magnetospirillum fulvum</name>
    <name type="common">Rhodospirillum fulvum</name>
    <dbReference type="NCBI Taxonomy" id="1082"/>
    <lineage>
        <taxon>Bacteria</taxon>
        <taxon>Pseudomonadati</taxon>
        <taxon>Pseudomonadota</taxon>
        <taxon>Alphaproteobacteria</taxon>
        <taxon>Rhodospirillales</taxon>
        <taxon>Rhodospirillaceae</taxon>
        <taxon>Magnetospirillum</taxon>
    </lineage>
</organism>
<evidence type="ECO:0000256" key="1">
    <source>
        <dbReference type="ARBA" id="ARBA00004496"/>
    </source>
</evidence>
<comment type="subcellular location">
    <subcellularLocation>
        <location evidence="1 8">Cytoplasm</location>
    </subcellularLocation>
</comment>
<dbReference type="GO" id="GO:0030643">
    <property type="term" value="P:intracellular phosphate ion homeostasis"/>
    <property type="evidence" value="ECO:0007669"/>
    <property type="project" value="InterPro"/>
</dbReference>
<evidence type="ECO:0000313" key="11">
    <source>
        <dbReference type="Proteomes" id="UP000182983"/>
    </source>
</evidence>
<feature type="domain" description="PhoU" evidence="9">
    <location>
        <begin position="23"/>
        <end position="110"/>
    </location>
</feature>
<dbReference type="PIRSF" id="PIRSF003107">
    <property type="entry name" value="PhoU"/>
    <property type="match status" value="1"/>
</dbReference>
<dbReference type="OrthoDB" id="9814256at2"/>
<comment type="subunit">
    <text evidence="3 8">Homodimer.</text>
</comment>
<keyword evidence="6 8" id="KW-0592">Phosphate transport</keyword>
<dbReference type="RefSeq" id="WP_074765539.1">
    <property type="nucleotide sequence ID" value="NZ_FNWO01000002.1"/>
</dbReference>
<comment type="function">
    <text evidence="7 8">Plays a role in the regulation of phosphate uptake.</text>
</comment>